<dbReference type="CTD" id="20207861"/>
<dbReference type="GeneID" id="20207861"/>
<name>T1FGB2_HELRO</name>
<dbReference type="OrthoDB" id="70376at2759"/>
<feature type="compositionally biased region" description="Basic and acidic residues" evidence="6">
    <location>
        <begin position="34"/>
        <end position="44"/>
    </location>
</feature>
<dbReference type="PANTHER" id="PTHR21964">
    <property type="entry name" value="BREAST CANCER METASTASIS-SUPPRESSOR 1"/>
    <property type="match status" value="1"/>
</dbReference>
<evidence type="ECO:0000313" key="7">
    <source>
        <dbReference type="EMBL" id="ESN93495.1"/>
    </source>
</evidence>
<comment type="subcellular location">
    <subcellularLocation>
        <location evidence="1">Nucleus</location>
    </subcellularLocation>
</comment>
<evidence type="ECO:0000256" key="3">
    <source>
        <dbReference type="ARBA" id="ARBA00023015"/>
    </source>
</evidence>
<accession>T1FGB2</accession>
<dbReference type="HOGENOM" id="CLU_1379741_0_0_1"/>
<keyword evidence="4" id="KW-0804">Transcription</keyword>
<protein>
    <recommendedName>
        <fullName evidence="10">Sin3 histone deacetylase corepressor complex component SDS3</fullName>
    </recommendedName>
</protein>
<dbReference type="OMA" id="IDHEFHN"/>
<evidence type="ECO:0000256" key="1">
    <source>
        <dbReference type="ARBA" id="ARBA00004123"/>
    </source>
</evidence>
<evidence type="ECO:0008006" key="10">
    <source>
        <dbReference type="Google" id="ProtNLM"/>
    </source>
</evidence>
<dbReference type="SMART" id="SM01401">
    <property type="entry name" value="Sds3"/>
    <property type="match status" value="1"/>
</dbReference>
<dbReference type="eggNOG" id="KOG4466">
    <property type="taxonomic scope" value="Eukaryota"/>
</dbReference>
<evidence type="ECO:0000256" key="4">
    <source>
        <dbReference type="ARBA" id="ARBA00023163"/>
    </source>
</evidence>
<keyword evidence="3" id="KW-0805">Transcription regulation</keyword>
<dbReference type="EMBL" id="KB097605">
    <property type="protein sequence ID" value="ESN93495.1"/>
    <property type="molecule type" value="Genomic_DNA"/>
</dbReference>
<dbReference type="EnsemblMetazoa" id="HelroT180811">
    <property type="protein sequence ID" value="HelroP180811"/>
    <property type="gene ID" value="HelroG180811"/>
</dbReference>
<feature type="compositionally biased region" description="Acidic residues" evidence="6">
    <location>
        <begin position="24"/>
        <end position="33"/>
    </location>
</feature>
<dbReference type="Proteomes" id="UP000015101">
    <property type="component" value="Unassembled WGS sequence"/>
</dbReference>
<reference evidence="8" key="3">
    <citation type="submission" date="2015-06" db="UniProtKB">
        <authorList>
            <consortium name="EnsemblMetazoa"/>
        </authorList>
    </citation>
    <scope>IDENTIFICATION</scope>
</reference>
<feature type="region of interest" description="Disordered" evidence="6">
    <location>
        <begin position="1"/>
        <end position="44"/>
    </location>
</feature>
<reference evidence="7 9" key="2">
    <citation type="journal article" date="2013" name="Nature">
        <title>Insights into bilaterian evolution from three spiralian genomes.</title>
        <authorList>
            <person name="Simakov O."/>
            <person name="Marletaz F."/>
            <person name="Cho S.J."/>
            <person name="Edsinger-Gonzales E."/>
            <person name="Havlak P."/>
            <person name="Hellsten U."/>
            <person name="Kuo D.H."/>
            <person name="Larsson T."/>
            <person name="Lv J."/>
            <person name="Arendt D."/>
            <person name="Savage R."/>
            <person name="Osoegawa K."/>
            <person name="de Jong P."/>
            <person name="Grimwood J."/>
            <person name="Chapman J.A."/>
            <person name="Shapiro H."/>
            <person name="Aerts A."/>
            <person name="Otillar R.P."/>
            <person name="Terry A.Y."/>
            <person name="Boore J.L."/>
            <person name="Grigoriev I.V."/>
            <person name="Lindberg D.R."/>
            <person name="Seaver E.C."/>
            <person name="Weisblat D.A."/>
            <person name="Putnam N.H."/>
            <person name="Rokhsar D.S."/>
        </authorList>
    </citation>
    <scope>NUCLEOTIDE SEQUENCE</scope>
</reference>
<dbReference type="InParanoid" id="T1FGB2"/>
<organism evidence="8 9">
    <name type="scientific">Helobdella robusta</name>
    <name type="common">Californian leech</name>
    <dbReference type="NCBI Taxonomy" id="6412"/>
    <lineage>
        <taxon>Eukaryota</taxon>
        <taxon>Metazoa</taxon>
        <taxon>Spiralia</taxon>
        <taxon>Lophotrochozoa</taxon>
        <taxon>Annelida</taxon>
        <taxon>Clitellata</taxon>
        <taxon>Hirudinea</taxon>
        <taxon>Rhynchobdellida</taxon>
        <taxon>Glossiphoniidae</taxon>
        <taxon>Helobdella</taxon>
    </lineage>
</organism>
<dbReference type="RefSeq" id="XP_009028360.1">
    <property type="nucleotide sequence ID" value="XM_009030112.1"/>
</dbReference>
<dbReference type="EMBL" id="AMQM01007378">
    <property type="status" value="NOT_ANNOTATED_CDS"/>
    <property type="molecule type" value="Genomic_DNA"/>
</dbReference>
<dbReference type="Pfam" id="PF08598">
    <property type="entry name" value="Sds3"/>
    <property type="match status" value="1"/>
</dbReference>
<keyword evidence="2" id="KW-0678">Repressor</keyword>
<dbReference type="GO" id="GO:0005654">
    <property type="term" value="C:nucleoplasm"/>
    <property type="evidence" value="ECO:0007669"/>
    <property type="project" value="UniProtKB-ARBA"/>
</dbReference>
<reference evidence="9" key="1">
    <citation type="submission" date="2012-12" db="EMBL/GenBank/DDBJ databases">
        <authorList>
            <person name="Hellsten U."/>
            <person name="Grimwood J."/>
            <person name="Chapman J.A."/>
            <person name="Shapiro H."/>
            <person name="Aerts A."/>
            <person name="Otillar R.P."/>
            <person name="Terry A.Y."/>
            <person name="Boore J.L."/>
            <person name="Simakov O."/>
            <person name="Marletaz F."/>
            <person name="Cho S.-J."/>
            <person name="Edsinger-Gonzales E."/>
            <person name="Havlak P."/>
            <person name="Kuo D.-H."/>
            <person name="Larsson T."/>
            <person name="Lv J."/>
            <person name="Arendt D."/>
            <person name="Savage R."/>
            <person name="Osoegawa K."/>
            <person name="de Jong P."/>
            <person name="Lindberg D.R."/>
            <person name="Seaver E.C."/>
            <person name="Weisblat D.A."/>
            <person name="Putnam N.H."/>
            <person name="Grigoriev I.V."/>
            <person name="Rokhsar D.S."/>
        </authorList>
    </citation>
    <scope>NUCLEOTIDE SEQUENCE</scope>
</reference>
<keyword evidence="5" id="KW-0539">Nucleus</keyword>
<evidence type="ECO:0000256" key="6">
    <source>
        <dbReference type="SAM" id="MobiDB-lite"/>
    </source>
</evidence>
<evidence type="ECO:0000313" key="9">
    <source>
        <dbReference type="Proteomes" id="UP000015101"/>
    </source>
</evidence>
<dbReference type="FunCoup" id="T1FGB2">
    <property type="interactions" value="1441"/>
</dbReference>
<dbReference type="GO" id="GO:0010468">
    <property type="term" value="P:regulation of gene expression"/>
    <property type="evidence" value="ECO:0007669"/>
    <property type="project" value="UniProtKB-ARBA"/>
</dbReference>
<dbReference type="KEGG" id="hro:HELRODRAFT_180811"/>
<sequence>MVSSSNDGENDLAYEDNDFRRDSDEDTEDASETEAEKKDEEFTGIKDQMFHDQLQQYKRQLHQLKNGTLPTYVKKLKKLEMLHGDRLHMNTLLSDIQMKIIEEEFKKEKLAAAKEFEDRKLELRDTLINELEHKKKTIELERQSMELTGDTMLVKPVTTRKLRRRPNDPAPVPEKRSKPSPDIFSFKFIFHLSYY</sequence>
<gene>
    <name evidence="8" type="primary">20207861</name>
    <name evidence="7" type="ORF">HELRODRAFT_180811</name>
</gene>
<evidence type="ECO:0000256" key="2">
    <source>
        <dbReference type="ARBA" id="ARBA00022491"/>
    </source>
</evidence>
<dbReference type="STRING" id="6412.T1FGB2"/>
<keyword evidence="9" id="KW-1185">Reference proteome</keyword>
<feature type="region of interest" description="Disordered" evidence="6">
    <location>
        <begin position="156"/>
        <end position="181"/>
    </location>
</feature>
<proteinExistence type="predicted"/>
<dbReference type="AlphaFoldDB" id="T1FGB2"/>
<dbReference type="InterPro" id="IPR013907">
    <property type="entry name" value="Sds3"/>
</dbReference>
<evidence type="ECO:0000313" key="8">
    <source>
        <dbReference type="EnsemblMetazoa" id="HelroP180811"/>
    </source>
</evidence>
<evidence type="ECO:0000256" key="5">
    <source>
        <dbReference type="ARBA" id="ARBA00023242"/>
    </source>
</evidence>